<dbReference type="InterPro" id="IPR027843">
    <property type="entry name" value="DUF4440"/>
</dbReference>
<dbReference type="Gene3D" id="3.10.450.50">
    <property type="match status" value="1"/>
</dbReference>
<accession>A0A935C832</accession>
<evidence type="ECO:0000313" key="3">
    <source>
        <dbReference type="EMBL" id="MBK6265239.1"/>
    </source>
</evidence>
<evidence type="ECO:0000259" key="2">
    <source>
        <dbReference type="Pfam" id="PF14534"/>
    </source>
</evidence>
<keyword evidence="4" id="KW-1185">Reference proteome</keyword>
<dbReference type="Pfam" id="PF14534">
    <property type="entry name" value="DUF4440"/>
    <property type="match status" value="1"/>
</dbReference>
<evidence type="ECO:0000256" key="1">
    <source>
        <dbReference type="SAM" id="SignalP"/>
    </source>
</evidence>
<dbReference type="InterPro" id="IPR032710">
    <property type="entry name" value="NTF2-like_dom_sf"/>
</dbReference>
<dbReference type="AlphaFoldDB" id="A0A935C832"/>
<feature type="domain" description="DUF4440" evidence="2">
    <location>
        <begin position="239"/>
        <end position="351"/>
    </location>
</feature>
<proteinExistence type="predicted"/>
<name>A0A935C832_9BACT</name>
<organism evidence="3 4">
    <name type="scientific">Marivirga aurantiaca</name>
    <dbReference type="NCBI Taxonomy" id="2802615"/>
    <lineage>
        <taxon>Bacteria</taxon>
        <taxon>Pseudomonadati</taxon>
        <taxon>Bacteroidota</taxon>
        <taxon>Cytophagia</taxon>
        <taxon>Cytophagales</taxon>
        <taxon>Marivirgaceae</taxon>
        <taxon>Marivirga</taxon>
    </lineage>
</organism>
<feature type="signal peptide" evidence="1">
    <location>
        <begin position="1"/>
        <end position="18"/>
    </location>
</feature>
<reference evidence="3" key="1">
    <citation type="submission" date="2021-01" db="EMBL/GenBank/DDBJ databases">
        <title>Marivirga aurantiaca sp. nov., isolated from intertidal surface sediments.</title>
        <authorList>
            <person name="Zhang M."/>
        </authorList>
    </citation>
    <scope>NUCLEOTIDE SEQUENCE</scope>
    <source>
        <strain evidence="3">S37H4</strain>
    </source>
</reference>
<dbReference type="Proteomes" id="UP000611723">
    <property type="component" value="Unassembled WGS sequence"/>
</dbReference>
<dbReference type="EMBL" id="JAEQBW010000003">
    <property type="protein sequence ID" value="MBK6265239.1"/>
    <property type="molecule type" value="Genomic_DNA"/>
</dbReference>
<sequence length="360" mass="41628">MKSLTFIIITFLTPTLFAQENALVVLEKYYSAIGGQNNISKIDNIYSFADCSGPNGKYQTEVFSAKGFKTFFRQIRENRPDYIGIVNGKIYWTKGADVAISDKNTASMWRSHELQWLATHLTERFREYKFEGIEEFAGKQAIKLSVVDELSKTAYLYFDSNSYLFQGFTISNPVSKNPELIQMVINTWEKVDKLMLPTNVTFRDKNGEYILNFHTIKINQTDPRVFDIPDKIIAIQKLLEIHELQRTAHFNRDAKLLVSIMVENFTEISNGKINSPKKEDLIKRFENYFDAVTFIEWDDINPPIIKISDDVSMAHMYVSKRVKLRTKDQTEELTTFAWTSTFQKVNGNWLMTSITSTVAN</sequence>
<gene>
    <name evidence="3" type="ORF">JKA74_09325</name>
</gene>
<comment type="caution">
    <text evidence="3">The sequence shown here is derived from an EMBL/GenBank/DDBJ whole genome shotgun (WGS) entry which is preliminary data.</text>
</comment>
<protein>
    <submittedName>
        <fullName evidence="3">Nuclear transport factor 2 family protein</fullName>
    </submittedName>
</protein>
<feature type="chain" id="PRO_5036862384" evidence="1">
    <location>
        <begin position="19"/>
        <end position="360"/>
    </location>
</feature>
<dbReference type="SUPFAM" id="SSF54427">
    <property type="entry name" value="NTF2-like"/>
    <property type="match status" value="1"/>
</dbReference>
<evidence type="ECO:0000313" key="4">
    <source>
        <dbReference type="Proteomes" id="UP000611723"/>
    </source>
</evidence>
<keyword evidence="1" id="KW-0732">Signal</keyword>
<dbReference type="RefSeq" id="WP_201430912.1">
    <property type="nucleotide sequence ID" value="NZ_JAEQBW010000003.1"/>
</dbReference>